<evidence type="ECO:0000313" key="1">
    <source>
        <dbReference type="EMBL" id="CAF1527488.1"/>
    </source>
</evidence>
<proteinExistence type="predicted"/>
<organism evidence="1 2">
    <name type="scientific">Rotaria sordida</name>
    <dbReference type="NCBI Taxonomy" id="392033"/>
    <lineage>
        <taxon>Eukaryota</taxon>
        <taxon>Metazoa</taxon>
        <taxon>Spiralia</taxon>
        <taxon>Gnathifera</taxon>
        <taxon>Rotifera</taxon>
        <taxon>Eurotatoria</taxon>
        <taxon>Bdelloidea</taxon>
        <taxon>Philodinida</taxon>
        <taxon>Philodinidae</taxon>
        <taxon>Rotaria</taxon>
    </lineage>
</organism>
<protein>
    <submittedName>
        <fullName evidence="1">Uncharacterized protein</fullName>
    </submittedName>
</protein>
<reference evidence="1" key="1">
    <citation type="submission" date="2021-02" db="EMBL/GenBank/DDBJ databases">
        <authorList>
            <person name="Nowell W R."/>
        </authorList>
    </citation>
    <scope>NUCLEOTIDE SEQUENCE</scope>
</reference>
<accession>A0A815UZ07</accession>
<feature type="non-terminal residue" evidence="1">
    <location>
        <position position="64"/>
    </location>
</feature>
<dbReference type="EMBL" id="CAJNOO010018510">
    <property type="protein sequence ID" value="CAF1527488.1"/>
    <property type="molecule type" value="Genomic_DNA"/>
</dbReference>
<gene>
    <name evidence="1" type="ORF">RFH988_LOCUS39420</name>
</gene>
<name>A0A815UZ07_9BILA</name>
<sequence>MITAPFFQTTAFGLSTTTTSRPSITMQATLIPKATSYTTEIPASIIQSQMSITTSELTDDMLNV</sequence>
<dbReference type="AlphaFoldDB" id="A0A815UZ07"/>
<evidence type="ECO:0000313" key="2">
    <source>
        <dbReference type="Proteomes" id="UP000663882"/>
    </source>
</evidence>
<dbReference type="Proteomes" id="UP000663882">
    <property type="component" value="Unassembled WGS sequence"/>
</dbReference>
<comment type="caution">
    <text evidence="1">The sequence shown here is derived from an EMBL/GenBank/DDBJ whole genome shotgun (WGS) entry which is preliminary data.</text>
</comment>